<evidence type="ECO:0008006" key="3">
    <source>
        <dbReference type="Google" id="ProtNLM"/>
    </source>
</evidence>
<dbReference type="EMBL" id="UNOZ01000013">
    <property type="protein sequence ID" value="SYX89941.1"/>
    <property type="molecule type" value="Genomic_DNA"/>
</dbReference>
<dbReference type="RefSeq" id="WP_119140689.1">
    <property type="nucleotide sequence ID" value="NZ_CBCSFL010000026.1"/>
</dbReference>
<evidence type="ECO:0000313" key="1">
    <source>
        <dbReference type="EMBL" id="SYX89941.1"/>
    </source>
</evidence>
<dbReference type="Proteomes" id="UP000263595">
    <property type="component" value="Unassembled WGS sequence"/>
</dbReference>
<gene>
    <name evidence="1" type="ORF">CCOS865_02207</name>
</gene>
<reference evidence="2" key="1">
    <citation type="submission" date="2018-08" db="EMBL/GenBank/DDBJ databases">
        <authorList>
            <person name="Blom J."/>
        </authorList>
    </citation>
    <scope>NUCLEOTIDE SEQUENCE [LARGE SCALE GENOMIC DNA]</scope>
    <source>
        <strain evidence="2">CCOS 865</strain>
    </source>
</reference>
<dbReference type="AlphaFoldDB" id="A0A383RU18"/>
<dbReference type="InterPro" id="IPR009814">
    <property type="entry name" value="Phage_lambda_Xis_Q38267"/>
</dbReference>
<sequence>MMRATPVSMRRALEAARTYAEHGVLFVPVPVFNEADQADLVRQVDERLERMAALAEAEEKH</sequence>
<organism evidence="1 2">
    <name type="scientific">Pseudomonas reidholzensis</name>
    <dbReference type="NCBI Taxonomy" id="1785162"/>
    <lineage>
        <taxon>Bacteria</taxon>
        <taxon>Pseudomonadati</taxon>
        <taxon>Pseudomonadota</taxon>
        <taxon>Gammaproteobacteria</taxon>
        <taxon>Pseudomonadales</taxon>
        <taxon>Pseudomonadaceae</taxon>
        <taxon>Pseudomonas</taxon>
    </lineage>
</organism>
<name>A0A383RU18_9PSED</name>
<dbReference type="Pfam" id="PF07131">
    <property type="entry name" value="DUF1382"/>
    <property type="match status" value="1"/>
</dbReference>
<evidence type="ECO:0000313" key="2">
    <source>
        <dbReference type="Proteomes" id="UP000263595"/>
    </source>
</evidence>
<proteinExistence type="predicted"/>
<protein>
    <recommendedName>
        <fullName evidence="3">DUF1382 family protein</fullName>
    </recommendedName>
</protein>
<accession>A0A383RU18</accession>
<keyword evidence="2" id="KW-1185">Reference proteome</keyword>
<dbReference type="OrthoDB" id="6995671at2"/>